<protein>
    <recommendedName>
        <fullName evidence="3">DUF1127 domain-containing protein</fullName>
    </recommendedName>
</protein>
<evidence type="ECO:0000313" key="1">
    <source>
        <dbReference type="EMBL" id="SPH16868.1"/>
    </source>
</evidence>
<keyword evidence="2" id="KW-1185">Reference proteome</keyword>
<organism evidence="1 2">
    <name type="scientific">Albidovulum aquaemixtae</name>
    <dbReference type="NCBI Taxonomy" id="1542388"/>
    <lineage>
        <taxon>Bacteria</taxon>
        <taxon>Pseudomonadati</taxon>
        <taxon>Pseudomonadota</taxon>
        <taxon>Alphaproteobacteria</taxon>
        <taxon>Rhodobacterales</taxon>
        <taxon>Paracoccaceae</taxon>
        <taxon>Albidovulum</taxon>
    </lineage>
</organism>
<evidence type="ECO:0000313" key="2">
    <source>
        <dbReference type="Proteomes" id="UP000244924"/>
    </source>
</evidence>
<reference evidence="1 2" key="1">
    <citation type="submission" date="2018-03" db="EMBL/GenBank/DDBJ databases">
        <authorList>
            <person name="Keele B.F."/>
        </authorList>
    </citation>
    <scope>NUCLEOTIDE SEQUENCE [LARGE SCALE GENOMIC DNA]</scope>
    <source>
        <strain evidence="1 2">CECT 8626</strain>
    </source>
</reference>
<name>A0A2R8B2Q3_9RHOB</name>
<evidence type="ECO:0008006" key="3">
    <source>
        <dbReference type="Google" id="ProtNLM"/>
    </source>
</evidence>
<proteinExistence type="predicted"/>
<dbReference type="EMBL" id="OMOQ01000001">
    <property type="protein sequence ID" value="SPH16868.1"/>
    <property type="molecule type" value="Genomic_DNA"/>
</dbReference>
<dbReference type="Proteomes" id="UP000244924">
    <property type="component" value="Unassembled WGS sequence"/>
</dbReference>
<accession>A0A2R8B2Q3</accession>
<gene>
    <name evidence="1" type="ORF">DEA8626_00382</name>
</gene>
<dbReference type="RefSeq" id="WP_108851364.1">
    <property type="nucleotide sequence ID" value="NZ_OMOQ01000001.1"/>
</dbReference>
<dbReference type="AlphaFoldDB" id="A0A2R8B2Q3"/>
<sequence length="69" mass="8306">MPNRIALPRLFTGTPSRLTVRDIFVRWRDRRTGRARIRALLMRHDDHLVDDMGATRFELRRRFGVWDSV</sequence>